<proteinExistence type="predicted"/>
<dbReference type="GeneID" id="40235357"/>
<keyword evidence="2" id="KW-1185">Reference proteome</keyword>
<dbReference type="KEGG" id="vg:40235357"/>
<dbReference type="Proteomes" id="UP000009002">
    <property type="component" value="Segment"/>
</dbReference>
<accession>I6W7V5</accession>
<sequence>MTRTANGLHLTRAQLIEAARAERLALEQDNLAKRREITKLQRGIDDNDARLRAIEETLGHLT</sequence>
<protein>
    <submittedName>
        <fullName evidence="1">Uncharacterized protein</fullName>
    </submittedName>
</protein>
<dbReference type="RefSeq" id="YP_009638599.1">
    <property type="nucleotide sequence ID" value="NC_042338.1"/>
</dbReference>
<evidence type="ECO:0000313" key="2">
    <source>
        <dbReference type="Proteomes" id="UP000009002"/>
    </source>
</evidence>
<evidence type="ECO:0000313" key="1">
    <source>
        <dbReference type="EMBL" id="AFN37735.1"/>
    </source>
</evidence>
<organism evidence="1 2">
    <name type="scientific">Mycobacterium phage MacnCheese</name>
    <dbReference type="NCBI Taxonomy" id="2927982"/>
    <lineage>
        <taxon>Viruses</taxon>
        <taxon>Duplodnaviria</taxon>
        <taxon>Heunggongvirae</taxon>
        <taxon>Uroviricota</taxon>
        <taxon>Caudoviricetes</taxon>
        <taxon>Weiservirinae</taxon>
        <taxon>Keshuvirus</taxon>
        <taxon>Keshuvirus macncheese</taxon>
    </lineage>
</organism>
<name>I6W7V5_9CAUD</name>
<dbReference type="EMBL" id="JX042579">
    <property type="protein sequence ID" value="AFN37735.1"/>
    <property type="molecule type" value="Genomic_DNA"/>
</dbReference>
<reference evidence="2" key="1">
    <citation type="submission" date="2012-05" db="EMBL/GenBank/DDBJ databases">
        <authorList>
            <person name="Everding T.M."/>
            <person name="Alkanani M.S."/>
            <person name="Bell A.C."/>
            <person name="Bohner A."/>
            <person name="Burghgraef A.L."/>
            <person name="DeVries J.T."/>
            <person name="Hooker S.J."/>
            <person name="Jansma C.A."/>
            <person name="Lang J.M."/>
            <person name="Lin J.Y."/>
            <person name="Newhof J.T."/>
            <person name="Noyes I.C.B."/>
            <person name="Schultz L.N."/>
            <person name="Stewart S.L."/>
            <person name="VandeHaar P.S."/>
            <person name="Vasquez J.A."/>
            <person name="Veldkamp K.L."/>
            <person name="Venema K.M."/>
            <person name="Westra V.A."/>
            <person name="Wrobel K.E."/>
            <person name="Harris A.D."/>
            <person name="Wertz J.T."/>
            <person name="DeJong R.J."/>
            <person name="Buck G.A."/>
            <person name="Campbell R."/>
            <person name="Carvalho M.R."/>
            <person name="Johnson A."/>
            <person name="Kettlewell J.M."/>
            <person name="Lee V."/>
            <person name="Loviza R."/>
            <person name="Renner D."/>
            <person name="Serrano M.G."/>
            <person name="Voegtly L.J."/>
            <person name="Walstead R."/>
            <person name="Wang Y.P."/>
            <person name="Bradley K.W."/>
            <person name="Khaja R."/>
            <person name="Lewis M.F."/>
            <person name="Barker L.P."/>
            <person name="Asai D.J."/>
            <person name="Bowman C.A."/>
            <person name="Russell D.A."/>
            <person name="Pope W.H."/>
            <person name="Jacobs-Sera D."/>
            <person name="Hendrix R.W."/>
            <person name="Hatfull G.F."/>
        </authorList>
    </citation>
    <scope>NUCLEOTIDE SEQUENCE [LARGE SCALE GENOMIC DNA]</scope>
</reference>
<gene>
    <name evidence="1" type="primary">41</name>
    <name evidence="1" type="ORF">MACNCHEESE_41</name>
</gene>